<reference evidence="12 13" key="1">
    <citation type="submission" date="2022-07" db="EMBL/GenBank/DDBJ databases">
        <title>Genome-wide signatures of adaptation to extreme environments.</title>
        <authorList>
            <person name="Cho C.H."/>
            <person name="Yoon H.S."/>
        </authorList>
    </citation>
    <scope>NUCLEOTIDE SEQUENCE [LARGE SCALE GENOMIC DNA]</scope>
    <source>
        <strain evidence="12 13">DBV 063 E5</strain>
    </source>
</reference>
<evidence type="ECO:0000256" key="2">
    <source>
        <dbReference type="ARBA" id="ARBA00004496"/>
    </source>
</evidence>
<feature type="region of interest" description="Disordered" evidence="11">
    <location>
        <begin position="221"/>
        <end position="280"/>
    </location>
</feature>
<keyword evidence="13" id="KW-1185">Reference proteome</keyword>
<keyword evidence="5" id="KW-0158">Chromosome</keyword>
<dbReference type="PANTHER" id="PTHR13108:SF9">
    <property type="entry name" value="CONDENSIN COMPLEX SUBUNIT 2"/>
    <property type="match status" value="1"/>
</dbReference>
<evidence type="ECO:0000256" key="7">
    <source>
        <dbReference type="ARBA" id="ARBA00022618"/>
    </source>
</evidence>
<feature type="region of interest" description="Disordered" evidence="11">
    <location>
        <begin position="1"/>
        <end position="110"/>
    </location>
</feature>
<dbReference type="Proteomes" id="UP001301350">
    <property type="component" value="Unassembled WGS sequence"/>
</dbReference>
<keyword evidence="6" id="KW-0963">Cytoplasm</keyword>
<evidence type="ECO:0000313" key="13">
    <source>
        <dbReference type="Proteomes" id="UP001301350"/>
    </source>
</evidence>
<organism evidence="12 13">
    <name type="scientific">Cyanidium caldarium</name>
    <name type="common">Red alga</name>
    <dbReference type="NCBI Taxonomy" id="2771"/>
    <lineage>
        <taxon>Eukaryota</taxon>
        <taxon>Rhodophyta</taxon>
        <taxon>Bangiophyceae</taxon>
        <taxon>Cyanidiales</taxon>
        <taxon>Cyanidiaceae</taxon>
        <taxon>Cyanidium</taxon>
    </lineage>
</organism>
<name>A0AAV9IRH7_CYACA</name>
<dbReference type="GO" id="GO:0003682">
    <property type="term" value="F:chromatin binding"/>
    <property type="evidence" value="ECO:0007669"/>
    <property type="project" value="TreeGrafter"/>
</dbReference>
<evidence type="ECO:0000256" key="3">
    <source>
        <dbReference type="ARBA" id="ARBA00009471"/>
    </source>
</evidence>
<feature type="compositionally biased region" description="Acidic residues" evidence="11">
    <location>
        <begin position="242"/>
        <end position="259"/>
    </location>
</feature>
<dbReference type="Pfam" id="PF05786">
    <property type="entry name" value="Cnd2"/>
    <property type="match status" value="1"/>
</dbReference>
<comment type="subcellular location">
    <subcellularLocation>
        <location evidence="1">Chromosome</location>
    </subcellularLocation>
    <subcellularLocation>
        <location evidence="2">Cytoplasm</location>
    </subcellularLocation>
</comment>
<sequence length="797" mass="84912">MARRTRRLSAVQRPALATASPLGESTAHNRSLGDSQRTTSPQVDKITLNTSALQRSWVGNDDDAERQAARQRRRSLAASAASDGQATRRPPRASNAADESSQYTEAEVRGQKLSDEQLAELYASTIKLCAENRVNASNSWKLQLIDYIAAVASTRGAASPSAAESGRAGERNSVTEALRTNFVLAGSTIDAGARIYSCRVDSVHSNAFRILSGLSVADGVYGDDGQEDETEGRRRAAATAGGEDDAAADSDQEADDGEGGETRGAGRRRRGKRGAGGQTLESNLDNITLKKLERDFVVDPLFQKMAAAINEGGAKGLLTNVLDVLPDGALALDSSALADALGVQAAAEMDDDDDAAAAAAAAASDAVIWPAAVNLSPWLSREESSELCPQSAQALRNAEATVAAVGASVPEEERMAGSPTHPAADEPADILDYADGFDIDGAEATLAEERRLREMLQNELTEDSCSLTEEASGEAEPSAARTEVAALMMARGADAFEIHTALDRQRLAGDNWLAATANDLLGSWAGPDQWRPRAAAGGDGGDAPAKRPRGRTAQLLDFRSRPPELDFADKFATGPKRNSHQLSAVALERQTPASTTLPEDMRYTVADMMRLFSVSRRVPLGGSRGEAATETGLGEELDWRAFQDASFCGAAIDAGGDDDEDADVSATVADDIGDALASLYLSEDEGGTERRPALIEAPPTVERWQVGYATVAKRIDVRRLKEHLWQALCTQHAATPESNQEVHLQQLMGAVHTWAPPEQLPELSISYLFICLLHLANEQRLHLHDTPQLDDVLVAFS</sequence>
<evidence type="ECO:0000256" key="5">
    <source>
        <dbReference type="ARBA" id="ARBA00022454"/>
    </source>
</evidence>
<dbReference type="GO" id="GO:0051301">
    <property type="term" value="P:cell division"/>
    <property type="evidence" value="ECO:0007669"/>
    <property type="project" value="UniProtKB-KW"/>
</dbReference>
<evidence type="ECO:0000256" key="11">
    <source>
        <dbReference type="SAM" id="MobiDB-lite"/>
    </source>
</evidence>
<accession>A0AAV9IRH7</accession>
<keyword evidence="9" id="KW-0226">DNA condensation</keyword>
<comment type="similarity">
    <text evidence="3">Belongs to the CND2 (condensin subunit 2) family.</text>
</comment>
<evidence type="ECO:0000256" key="1">
    <source>
        <dbReference type="ARBA" id="ARBA00004286"/>
    </source>
</evidence>
<comment type="caution">
    <text evidence="12">The sequence shown here is derived from an EMBL/GenBank/DDBJ whole genome shotgun (WGS) entry which is preliminary data.</text>
</comment>
<keyword evidence="8" id="KW-0498">Mitosis</keyword>
<dbReference type="AlphaFoldDB" id="A0AAV9IRH7"/>
<dbReference type="GO" id="GO:0007076">
    <property type="term" value="P:mitotic chromosome condensation"/>
    <property type="evidence" value="ECO:0007669"/>
    <property type="project" value="InterPro"/>
</dbReference>
<evidence type="ECO:0000313" key="12">
    <source>
        <dbReference type="EMBL" id="KAK4534690.1"/>
    </source>
</evidence>
<protein>
    <recommendedName>
        <fullName evidence="4">Condensin complex subunit 2</fullName>
    </recommendedName>
</protein>
<dbReference type="PANTHER" id="PTHR13108">
    <property type="entry name" value="CONDENSIN COMPLEX SUBUNIT 2"/>
    <property type="match status" value="1"/>
</dbReference>
<dbReference type="GO" id="GO:0000796">
    <property type="term" value="C:condensin complex"/>
    <property type="evidence" value="ECO:0007669"/>
    <property type="project" value="InterPro"/>
</dbReference>
<keyword evidence="10" id="KW-0131">Cell cycle</keyword>
<dbReference type="InterPro" id="IPR022816">
    <property type="entry name" value="Condensin_barren_su2"/>
</dbReference>
<evidence type="ECO:0000256" key="6">
    <source>
        <dbReference type="ARBA" id="ARBA00022490"/>
    </source>
</evidence>
<gene>
    <name evidence="12" type="ORF">CDCA_CDCA02G0715</name>
</gene>
<feature type="compositionally biased region" description="Polar residues" evidence="11">
    <location>
        <begin position="26"/>
        <end position="54"/>
    </location>
</feature>
<feature type="region of interest" description="Disordered" evidence="11">
    <location>
        <begin position="528"/>
        <end position="549"/>
    </location>
</feature>
<evidence type="ECO:0000256" key="4">
    <source>
        <dbReference type="ARBA" id="ARBA00016065"/>
    </source>
</evidence>
<evidence type="ECO:0000256" key="8">
    <source>
        <dbReference type="ARBA" id="ARBA00022776"/>
    </source>
</evidence>
<evidence type="ECO:0000256" key="9">
    <source>
        <dbReference type="ARBA" id="ARBA00023067"/>
    </source>
</evidence>
<dbReference type="EMBL" id="JANCYW010000002">
    <property type="protein sequence ID" value="KAK4534690.1"/>
    <property type="molecule type" value="Genomic_DNA"/>
</dbReference>
<dbReference type="GO" id="GO:0005737">
    <property type="term" value="C:cytoplasm"/>
    <property type="evidence" value="ECO:0007669"/>
    <property type="project" value="UniProtKB-SubCell"/>
</dbReference>
<evidence type="ECO:0000256" key="10">
    <source>
        <dbReference type="ARBA" id="ARBA00023306"/>
    </source>
</evidence>
<proteinExistence type="inferred from homology"/>
<keyword evidence="7" id="KW-0132">Cell division</keyword>